<dbReference type="SUPFAM" id="SSF103025">
    <property type="entry name" value="Folate-binding domain"/>
    <property type="match status" value="1"/>
</dbReference>
<dbReference type="Gene3D" id="3.30.1360.120">
    <property type="entry name" value="Probable tRNA modification gtpase trme, domain 1"/>
    <property type="match status" value="1"/>
</dbReference>
<dbReference type="EMBL" id="CP006696">
    <property type="protein sequence ID" value="AIC09478.1"/>
    <property type="molecule type" value="Genomic_DNA"/>
</dbReference>
<evidence type="ECO:0000313" key="3">
    <source>
        <dbReference type="Proteomes" id="UP000027215"/>
    </source>
</evidence>
<evidence type="ECO:0000256" key="1">
    <source>
        <dbReference type="ARBA" id="ARBA00022946"/>
    </source>
</evidence>
<reference evidence="2 3" key="1">
    <citation type="submission" date="2013-08" db="EMBL/GenBank/DDBJ databases">
        <authorList>
            <person name="Stouthamer R."/>
            <person name="Nunney L."/>
        </authorList>
    </citation>
    <scope>NUCLEOTIDE SEQUENCE [LARGE SCALE GENOMIC DNA]</scope>
    <source>
        <strain evidence="3">ann-1</strain>
    </source>
</reference>
<evidence type="ECO:0000313" key="2">
    <source>
        <dbReference type="EMBL" id="AIC09478.1"/>
    </source>
</evidence>
<dbReference type="PANTHER" id="PTHR22602">
    <property type="entry name" value="TRANSFERASE CAF17, MITOCHONDRIAL-RELATED"/>
    <property type="match status" value="1"/>
</dbReference>
<dbReference type="InterPro" id="IPR045179">
    <property type="entry name" value="YgfZ/GcvT"/>
</dbReference>
<keyword evidence="1" id="KW-0809">Transit peptide</keyword>
<name>A0A060H1T0_XYLFS</name>
<dbReference type="InterPro" id="IPR017703">
    <property type="entry name" value="YgfZ/GCV_T_CS"/>
</dbReference>
<sequence>MRSIPIILFKPAAILFLSPVTDNLQSNGQTLFQLPSYEMLRISGADTLSFAHAQFSSDAQGLAIGKWHWSAWLTPKGRVTALFALYRPAENELLLILPDGEAVMMATQLQRYIFRRKVQIAVERNLITTATYDTPVHATGTQAAQLDGITELDVSGITLPRRLLLVPAAAMPPRVPAFEAQWRAADLRLGLPRLDASQRDQWTPQQIGLDGLNAYSIRKGCYPGQEIVARTHFLGKAKRRAQLLAINTHVQPGETVRSAEGDIGQVASVAEGLALAVLPIDTEYGELRVAGTLATPLPFVAGLAR</sequence>
<dbReference type="InterPro" id="IPR027266">
    <property type="entry name" value="TrmE/GcvT-like"/>
</dbReference>
<protein>
    <submittedName>
        <fullName evidence="2">Glycine cleavage protein T</fullName>
    </submittedName>
</protein>
<dbReference type="HOGENOM" id="CLU_007884_6_2_6"/>
<dbReference type="PANTHER" id="PTHR22602:SF0">
    <property type="entry name" value="TRANSFERASE CAF17, MITOCHONDRIAL-RELATED"/>
    <property type="match status" value="1"/>
</dbReference>
<organism evidence="2 3">
    <name type="scientific">Xylella fastidiosa subsp. sandyi Ann-1</name>
    <dbReference type="NCBI Taxonomy" id="155920"/>
    <lineage>
        <taxon>Bacteria</taxon>
        <taxon>Pseudomonadati</taxon>
        <taxon>Pseudomonadota</taxon>
        <taxon>Gammaproteobacteria</taxon>
        <taxon>Lysobacterales</taxon>
        <taxon>Lysobacteraceae</taxon>
        <taxon>Xylella</taxon>
    </lineage>
</organism>
<dbReference type="GO" id="GO:0016226">
    <property type="term" value="P:iron-sulfur cluster assembly"/>
    <property type="evidence" value="ECO:0007669"/>
    <property type="project" value="TreeGrafter"/>
</dbReference>
<dbReference type="Proteomes" id="UP000027215">
    <property type="component" value="Chromosome"/>
</dbReference>
<dbReference type="NCBIfam" id="TIGR03317">
    <property type="entry name" value="ygfZ_signature"/>
    <property type="match status" value="1"/>
</dbReference>
<proteinExistence type="predicted"/>
<dbReference type="Gene3D" id="2.40.30.160">
    <property type="match status" value="1"/>
</dbReference>
<gene>
    <name evidence="2" type="ORF">D934_02820</name>
</gene>
<dbReference type="KEGG" id="xfs:D934_02820"/>
<dbReference type="PATRIC" id="fig|155920.8.peg.685"/>
<accession>A0A060H1T0</accession>
<dbReference type="AlphaFoldDB" id="A0A060H1T0"/>